<feature type="transmembrane region" description="Helical" evidence="5">
    <location>
        <begin position="216"/>
        <end position="234"/>
    </location>
</feature>
<proteinExistence type="predicted"/>
<feature type="transmembrane region" description="Helical" evidence="5">
    <location>
        <begin position="104"/>
        <end position="123"/>
    </location>
</feature>
<keyword evidence="4 5" id="KW-0472">Membrane</keyword>
<dbReference type="InterPro" id="IPR036259">
    <property type="entry name" value="MFS_trans_sf"/>
</dbReference>
<protein>
    <submittedName>
        <fullName evidence="7">Aromatic acid/H+ symport family MFS transporter</fullName>
    </submittedName>
</protein>
<evidence type="ECO:0000259" key="6">
    <source>
        <dbReference type="PROSITE" id="PS50850"/>
    </source>
</evidence>
<dbReference type="PANTHER" id="PTHR23508">
    <property type="entry name" value="CARBOXYLIC ACID TRANSPORTER PROTEIN HOMOLOG"/>
    <property type="match status" value="1"/>
</dbReference>
<evidence type="ECO:0000256" key="5">
    <source>
        <dbReference type="SAM" id="Phobius"/>
    </source>
</evidence>
<organism evidence="7 8">
    <name type="scientific">Actinomycetospora chlora</name>
    <dbReference type="NCBI Taxonomy" id="663608"/>
    <lineage>
        <taxon>Bacteria</taxon>
        <taxon>Bacillati</taxon>
        <taxon>Actinomycetota</taxon>
        <taxon>Actinomycetes</taxon>
        <taxon>Pseudonocardiales</taxon>
        <taxon>Pseudonocardiaceae</taxon>
        <taxon>Actinomycetospora</taxon>
    </lineage>
</organism>
<dbReference type="Pfam" id="PF07690">
    <property type="entry name" value="MFS_1"/>
    <property type="match status" value="1"/>
</dbReference>
<feature type="transmembrane region" description="Helical" evidence="5">
    <location>
        <begin position="353"/>
        <end position="370"/>
    </location>
</feature>
<evidence type="ECO:0000313" key="7">
    <source>
        <dbReference type="EMBL" id="GAA4782965.1"/>
    </source>
</evidence>
<feature type="transmembrane region" description="Helical" evidence="5">
    <location>
        <begin position="135"/>
        <end position="160"/>
    </location>
</feature>
<dbReference type="PROSITE" id="PS50850">
    <property type="entry name" value="MFS"/>
    <property type="match status" value="1"/>
</dbReference>
<feature type="transmembrane region" description="Helical" evidence="5">
    <location>
        <begin position="309"/>
        <end position="332"/>
    </location>
</feature>
<comment type="caution">
    <text evidence="7">The sequence shown here is derived from an EMBL/GenBank/DDBJ whole genome shotgun (WGS) entry which is preliminary data.</text>
</comment>
<evidence type="ECO:0000256" key="3">
    <source>
        <dbReference type="ARBA" id="ARBA00022989"/>
    </source>
</evidence>
<dbReference type="PANTHER" id="PTHR23508:SF10">
    <property type="entry name" value="CARBOXYLIC ACID TRANSPORTER PROTEIN HOMOLOG"/>
    <property type="match status" value="1"/>
</dbReference>
<feature type="transmembrane region" description="Helical" evidence="5">
    <location>
        <begin position="284"/>
        <end position="303"/>
    </location>
</feature>
<keyword evidence="2 5" id="KW-0812">Transmembrane</keyword>
<sequence length="418" mass="42050">MTGTARSWSVVTLGALVVVAEGYDLIVYGALLPKLVAEPGWGLTSASAGSIGSLVYLGMLVGALAGGPVCDRVGRRPFVNVSVAWFTLWTLACALAQAPWQLGAARLLAGVGMGAVIPAAVALAREHTPAHRTGLVVTILMAGIPIGGTVASLTGIAVLADHGWRLMFVIGAGLSLLVLGVSLARLPGSAADTAPDAPAHPSAAGAFAALFREHRALLTVLFAVTTFANLLTWYGLNTWLTTLMREMDYPLGSALTFSLCLNAGAVVGSLVLVLAAQRWGLREVAAVCGVLTAAGILVCAVGPRQTAVLLATITLIGAAAQTALTLVLASVANSYPTRIRASAVGWANGTGRAGAVVAPVLGGAVLAAGLGPSAVFLAFAASAVVAAVVMVVLAVRERRTPDGPGTPAPAALPAEVRS</sequence>
<dbReference type="SUPFAM" id="SSF103473">
    <property type="entry name" value="MFS general substrate transporter"/>
    <property type="match status" value="1"/>
</dbReference>
<feature type="domain" description="Major facilitator superfamily (MFS) profile" evidence="6">
    <location>
        <begin position="10"/>
        <end position="398"/>
    </location>
</feature>
<evidence type="ECO:0000256" key="4">
    <source>
        <dbReference type="ARBA" id="ARBA00023136"/>
    </source>
</evidence>
<feature type="transmembrane region" description="Helical" evidence="5">
    <location>
        <begin position="376"/>
        <end position="395"/>
    </location>
</feature>
<dbReference type="Proteomes" id="UP001500928">
    <property type="component" value="Unassembled WGS sequence"/>
</dbReference>
<feature type="transmembrane region" description="Helical" evidence="5">
    <location>
        <begin position="254"/>
        <end position="275"/>
    </location>
</feature>
<gene>
    <name evidence="7" type="ORF">GCM10023200_15500</name>
</gene>
<dbReference type="InterPro" id="IPR020846">
    <property type="entry name" value="MFS_dom"/>
</dbReference>
<dbReference type="RefSeq" id="WP_345412640.1">
    <property type="nucleotide sequence ID" value="NZ_BAABHO010000009.1"/>
</dbReference>
<keyword evidence="8" id="KW-1185">Reference proteome</keyword>
<evidence type="ECO:0000256" key="1">
    <source>
        <dbReference type="ARBA" id="ARBA00004651"/>
    </source>
</evidence>
<dbReference type="InterPro" id="IPR011701">
    <property type="entry name" value="MFS"/>
</dbReference>
<evidence type="ECO:0000313" key="8">
    <source>
        <dbReference type="Proteomes" id="UP001500928"/>
    </source>
</evidence>
<reference evidence="8" key="1">
    <citation type="journal article" date="2019" name="Int. J. Syst. Evol. Microbiol.">
        <title>The Global Catalogue of Microorganisms (GCM) 10K type strain sequencing project: providing services to taxonomists for standard genome sequencing and annotation.</title>
        <authorList>
            <consortium name="The Broad Institute Genomics Platform"/>
            <consortium name="The Broad Institute Genome Sequencing Center for Infectious Disease"/>
            <person name="Wu L."/>
            <person name="Ma J."/>
        </authorList>
    </citation>
    <scope>NUCLEOTIDE SEQUENCE [LARGE SCALE GENOMIC DNA]</scope>
    <source>
        <strain evidence="8">JCM 17979</strain>
    </source>
</reference>
<name>A0ABP9ALR7_9PSEU</name>
<comment type="subcellular location">
    <subcellularLocation>
        <location evidence="1">Cell membrane</location>
        <topology evidence="1">Multi-pass membrane protein</topology>
    </subcellularLocation>
</comment>
<dbReference type="EMBL" id="BAABHO010000009">
    <property type="protein sequence ID" value="GAA4782965.1"/>
    <property type="molecule type" value="Genomic_DNA"/>
</dbReference>
<keyword evidence="3 5" id="KW-1133">Transmembrane helix</keyword>
<dbReference type="Gene3D" id="1.20.1250.20">
    <property type="entry name" value="MFS general substrate transporter like domains"/>
    <property type="match status" value="2"/>
</dbReference>
<feature type="transmembrane region" description="Helical" evidence="5">
    <location>
        <begin position="166"/>
        <end position="184"/>
    </location>
</feature>
<accession>A0ABP9ALR7</accession>
<feature type="transmembrane region" description="Helical" evidence="5">
    <location>
        <begin position="46"/>
        <end position="66"/>
    </location>
</feature>
<evidence type="ECO:0000256" key="2">
    <source>
        <dbReference type="ARBA" id="ARBA00022692"/>
    </source>
</evidence>
<feature type="transmembrane region" description="Helical" evidence="5">
    <location>
        <begin position="78"/>
        <end position="98"/>
    </location>
</feature>